<comment type="caution">
    <text evidence="3">The sequence shown here is derived from an EMBL/GenBank/DDBJ whole genome shotgun (WGS) entry which is preliminary data.</text>
</comment>
<feature type="domain" description="DUF4042" evidence="2">
    <location>
        <begin position="389"/>
        <end position="573"/>
    </location>
</feature>
<gene>
    <name evidence="3" type="ORF">NE237_002122</name>
</gene>
<accession>A0A9Q0KVG5</accession>
<organism evidence="3 4">
    <name type="scientific">Protea cynaroides</name>
    <dbReference type="NCBI Taxonomy" id="273540"/>
    <lineage>
        <taxon>Eukaryota</taxon>
        <taxon>Viridiplantae</taxon>
        <taxon>Streptophyta</taxon>
        <taxon>Embryophyta</taxon>
        <taxon>Tracheophyta</taxon>
        <taxon>Spermatophyta</taxon>
        <taxon>Magnoliopsida</taxon>
        <taxon>Proteales</taxon>
        <taxon>Proteaceae</taxon>
        <taxon>Protea</taxon>
    </lineage>
</organism>
<dbReference type="Gene3D" id="1.25.10.10">
    <property type="entry name" value="Leucine-rich Repeat Variant"/>
    <property type="match status" value="2"/>
</dbReference>
<dbReference type="PANTHER" id="PTHR13366:SF0">
    <property type="entry name" value="HEAT REPEAT-CONTAINING PROTEIN 6"/>
    <property type="match status" value="1"/>
</dbReference>
<dbReference type="PANTHER" id="PTHR13366">
    <property type="entry name" value="MALARIA ANTIGEN-RELATED"/>
    <property type="match status" value="1"/>
</dbReference>
<dbReference type="InterPro" id="IPR052107">
    <property type="entry name" value="HEAT6"/>
</dbReference>
<dbReference type="SUPFAM" id="SSF48371">
    <property type="entry name" value="ARM repeat"/>
    <property type="match status" value="1"/>
</dbReference>
<name>A0A9Q0KVG5_9MAGN</name>
<dbReference type="OrthoDB" id="422637at2759"/>
<evidence type="ECO:0000256" key="1">
    <source>
        <dbReference type="SAM" id="MobiDB-lite"/>
    </source>
</evidence>
<protein>
    <recommendedName>
        <fullName evidence="2">DUF4042 domain-containing protein</fullName>
    </recommendedName>
</protein>
<dbReference type="InterPro" id="IPR016024">
    <property type="entry name" value="ARM-type_fold"/>
</dbReference>
<dbReference type="InterPro" id="IPR025283">
    <property type="entry name" value="DUF4042"/>
</dbReference>
<evidence type="ECO:0000259" key="2">
    <source>
        <dbReference type="Pfam" id="PF13251"/>
    </source>
</evidence>
<evidence type="ECO:0000313" key="3">
    <source>
        <dbReference type="EMBL" id="KAJ4977016.1"/>
    </source>
</evidence>
<keyword evidence="4" id="KW-1185">Reference proteome</keyword>
<feature type="region of interest" description="Disordered" evidence="1">
    <location>
        <begin position="313"/>
        <end position="334"/>
    </location>
</feature>
<evidence type="ECO:0000313" key="4">
    <source>
        <dbReference type="Proteomes" id="UP001141806"/>
    </source>
</evidence>
<dbReference type="InterPro" id="IPR011989">
    <property type="entry name" value="ARM-like"/>
</dbReference>
<dbReference type="Pfam" id="PF13251">
    <property type="entry name" value="DUF4042"/>
    <property type="match status" value="1"/>
</dbReference>
<dbReference type="Proteomes" id="UP001141806">
    <property type="component" value="Unassembled WGS sequence"/>
</dbReference>
<proteinExistence type="predicted"/>
<sequence length="1215" mass="133517">MASSSVQSWRTAFLTLRDETLTSPPRTSLSSLLQHLIFSQTDTLVSACTVIPPQEVTSDMMFLVELVGTSLESEDAGTTYVHISHLMHRVFRRVFLVMNSSSWATMMSFIGKVVESFIGKANKKKAFTGNSACPKPIMEILETLRFLSNGYGKHCLPSDTAVFVKILLHIVTCSHEQLVSSSYVNKQFSADSGTRISKFSNLWETQTVALAMIEEAFSRVGSLVPVEIWQSTIEVLRKVMDALASKGRPVEGFVMTRFYTSVLDCLHLVLSDPKGSFSEHVTSIVAALQLFFLYGLSSRSLLLCRDTKKELRHQTPKPKFSGSGKIEYGPYRPPHLRKEETMKMQPQSSWDLQSSLDQESSGVDFTSSDSEHSDTDGSLKELDYFHSSKARIAAMLCVQDLCQADPKLFSTYWTLLLPTSDVLQPRKYEATLMTCLLFDPVLKARLASASTLAAMLDGPSSNFLQAAEYKESNKRGSFTAFSSSLGQILMQLHTGILYLIHHETHSGLLVSVFKILKLLISATPYPRMPSELLPTVISSLRMKIFDGFQYKNDQTALLAIALSCLGSALSTSPPSPRVKEMLQEEILTGFAETSGDNSILLSILKFSERVANSTISFEAFQVLWAVSHNYPNIMAAYWEQISTIVYGLVRLANLEAPNSEVSIQSLKGDSRNSIGLSGEKFITAAIKVLDECLRAISGFKGTEDLLDDKLLDTPFMSGILKTKKISSAPSHEVNGPEVSGGDQTVFPSGSRQWSEAIEKHLPLILFHNSPMVRAASVTCFAGITSSVFFSLTKEKQEYVLSSSIGAALNDEVASVRSAACRAIGVMACFPQISCRPEILKKFIHAAEFNTHDSLISVRITASWALANICDSIRHGASDSILEGQAAGPKTDSHSMALLAVCALRLTKDGDKVKSNAVRALGNLSRFVQFTSVSSICDESVDHMCSSPTMHCTELMPANNEHSVELLPANNDSKASHGAHISRSIIEPSSLRDSFWLERMVQAFLSCVTTGNVKVQWNVCHALSNLFLNETLRLQDMVWAPSVFSILLLLLRDSSNFKIRIHAAAALAVPASRLDYGTSFSDVVQGLVHILEGLGSELISTPSSFKYKAALEKQLTSTTLHVLGLVSCSSHQLLRDFLVKKAYFLEEWLISLCSSLENSNQQVVEASLSGNKDGSMQKKEMVSAAVRSLLEVYEGNHFPGIAQKFENLMNCTHALS</sequence>
<dbReference type="EMBL" id="JAMYWD010000003">
    <property type="protein sequence ID" value="KAJ4977016.1"/>
    <property type="molecule type" value="Genomic_DNA"/>
</dbReference>
<reference evidence="3" key="1">
    <citation type="journal article" date="2023" name="Plant J.">
        <title>The genome of the king protea, Protea cynaroides.</title>
        <authorList>
            <person name="Chang J."/>
            <person name="Duong T.A."/>
            <person name="Schoeman C."/>
            <person name="Ma X."/>
            <person name="Roodt D."/>
            <person name="Barker N."/>
            <person name="Li Z."/>
            <person name="Van de Peer Y."/>
            <person name="Mizrachi E."/>
        </authorList>
    </citation>
    <scope>NUCLEOTIDE SEQUENCE</scope>
    <source>
        <tissue evidence="3">Young leaves</tissue>
    </source>
</reference>
<dbReference type="AlphaFoldDB" id="A0A9Q0KVG5"/>